<keyword evidence="2" id="KW-0812">Transmembrane</keyword>
<protein>
    <submittedName>
        <fullName evidence="3">Uncharacterized protein</fullName>
    </submittedName>
</protein>
<evidence type="ECO:0000256" key="2">
    <source>
        <dbReference type="SAM" id="Phobius"/>
    </source>
</evidence>
<keyword evidence="4" id="KW-1185">Reference proteome</keyword>
<feature type="transmembrane region" description="Helical" evidence="2">
    <location>
        <begin position="75"/>
        <end position="94"/>
    </location>
</feature>
<evidence type="ECO:0000313" key="3">
    <source>
        <dbReference type="EMBL" id="ETW94809.1"/>
    </source>
</evidence>
<name>W4LA89_ENTF1</name>
<accession>W4LA89</accession>
<comment type="caution">
    <text evidence="3">The sequence shown here is derived from an EMBL/GenBank/DDBJ whole genome shotgun (WGS) entry which is preliminary data.</text>
</comment>
<dbReference type="Proteomes" id="UP000019141">
    <property type="component" value="Unassembled WGS sequence"/>
</dbReference>
<dbReference type="EMBL" id="AZHW01001003">
    <property type="protein sequence ID" value="ETW94809.1"/>
    <property type="molecule type" value="Genomic_DNA"/>
</dbReference>
<evidence type="ECO:0000256" key="1">
    <source>
        <dbReference type="SAM" id="MobiDB-lite"/>
    </source>
</evidence>
<feature type="compositionally biased region" description="Basic and acidic residues" evidence="1">
    <location>
        <begin position="7"/>
        <end position="16"/>
    </location>
</feature>
<keyword evidence="2" id="KW-1133">Transmembrane helix</keyword>
<reference evidence="3 4" key="1">
    <citation type="journal article" date="2014" name="Nature">
        <title>An environmental bacterial taxon with a large and distinct metabolic repertoire.</title>
        <authorList>
            <person name="Wilson M.C."/>
            <person name="Mori T."/>
            <person name="Ruckert C."/>
            <person name="Uria A.R."/>
            <person name="Helf M.J."/>
            <person name="Takada K."/>
            <person name="Gernert C."/>
            <person name="Steffens U.A."/>
            <person name="Heycke N."/>
            <person name="Schmitt S."/>
            <person name="Rinke C."/>
            <person name="Helfrich E.J."/>
            <person name="Brachmann A.O."/>
            <person name="Gurgui C."/>
            <person name="Wakimoto T."/>
            <person name="Kracht M."/>
            <person name="Crusemann M."/>
            <person name="Hentschel U."/>
            <person name="Abe I."/>
            <person name="Matsunaga S."/>
            <person name="Kalinowski J."/>
            <person name="Takeyama H."/>
            <person name="Piel J."/>
        </authorList>
    </citation>
    <scope>NUCLEOTIDE SEQUENCE [LARGE SCALE GENOMIC DNA]</scope>
    <source>
        <strain evidence="4">TSY1</strain>
    </source>
</reference>
<feature type="region of interest" description="Disordered" evidence="1">
    <location>
        <begin position="1"/>
        <end position="44"/>
    </location>
</feature>
<organism evidence="3 4">
    <name type="scientific">Entotheonella factor</name>
    <dbReference type="NCBI Taxonomy" id="1429438"/>
    <lineage>
        <taxon>Bacteria</taxon>
        <taxon>Pseudomonadati</taxon>
        <taxon>Nitrospinota/Tectimicrobiota group</taxon>
        <taxon>Candidatus Tectimicrobiota</taxon>
        <taxon>Candidatus Entotheonellia</taxon>
        <taxon>Candidatus Entotheonellales</taxon>
        <taxon>Candidatus Entotheonellaceae</taxon>
        <taxon>Candidatus Entotheonella</taxon>
    </lineage>
</organism>
<keyword evidence="2" id="KW-0472">Membrane</keyword>
<dbReference type="HOGENOM" id="CLU_2315059_0_0_7"/>
<proteinExistence type="predicted"/>
<gene>
    <name evidence="3" type="ORF">ETSY1_33300</name>
</gene>
<evidence type="ECO:0000313" key="4">
    <source>
        <dbReference type="Proteomes" id="UP000019141"/>
    </source>
</evidence>
<dbReference type="AlphaFoldDB" id="W4LA89"/>
<sequence>MEQQPGRPEEQPREETSPEGDAQPGAEHAGAQPPNDEYKPELIQGGLFPHEIPTEHWKADFGDSRQVYQGSRLPVWLLAGWATFIIWALVYLYFGLTKF</sequence>